<dbReference type="PANTHER" id="PTHR42711">
    <property type="entry name" value="ABC TRANSPORTER ATP-BINDING PROTEIN"/>
    <property type="match status" value="1"/>
</dbReference>
<dbReference type="EMBL" id="FMDM01000008">
    <property type="protein sequence ID" value="SCG64822.1"/>
    <property type="molecule type" value="Genomic_DNA"/>
</dbReference>
<comment type="subcellular location">
    <subcellularLocation>
        <location evidence="1">Cell membrane</location>
        <topology evidence="1">Peripheral membrane protein</topology>
    </subcellularLocation>
</comment>
<dbReference type="PROSITE" id="PS50893">
    <property type="entry name" value="ABC_TRANSPORTER_2"/>
    <property type="match status" value="1"/>
</dbReference>
<organism evidence="7 8">
    <name type="scientific">Micromonospora humi</name>
    <dbReference type="NCBI Taxonomy" id="745366"/>
    <lineage>
        <taxon>Bacteria</taxon>
        <taxon>Bacillati</taxon>
        <taxon>Actinomycetota</taxon>
        <taxon>Actinomycetes</taxon>
        <taxon>Micromonosporales</taxon>
        <taxon>Micromonosporaceae</taxon>
        <taxon>Micromonospora</taxon>
    </lineage>
</organism>
<feature type="domain" description="ABC transporter" evidence="6">
    <location>
        <begin position="6"/>
        <end position="229"/>
    </location>
</feature>
<dbReference type="InterPro" id="IPR050763">
    <property type="entry name" value="ABC_transporter_ATP-binding"/>
</dbReference>
<name>A0A1C5J2J8_9ACTN</name>
<dbReference type="InterPro" id="IPR003439">
    <property type="entry name" value="ABC_transporter-like_ATP-bd"/>
</dbReference>
<dbReference type="CDD" id="cd03230">
    <property type="entry name" value="ABC_DR_subfamily_A"/>
    <property type="match status" value="1"/>
</dbReference>
<evidence type="ECO:0000256" key="3">
    <source>
        <dbReference type="ARBA" id="ARBA00022741"/>
    </source>
</evidence>
<evidence type="ECO:0000313" key="8">
    <source>
        <dbReference type="Proteomes" id="UP000199360"/>
    </source>
</evidence>
<dbReference type="Gene3D" id="3.40.50.300">
    <property type="entry name" value="P-loop containing nucleotide triphosphate hydrolases"/>
    <property type="match status" value="1"/>
</dbReference>
<protein>
    <submittedName>
        <fullName evidence="7">ABC-2 type transport system ATP-binding protein</fullName>
    </submittedName>
</protein>
<dbReference type="PANTHER" id="PTHR42711:SF17">
    <property type="entry name" value="ABC TRANSPORTER ATP-BINDING PROTEIN"/>
    <property type="match status" value="1"/>
</dbReference>
<dbReference type="STRING" id="745366.GA0070213_108148"/>
<evidence type="ECO:0000259" key="6">
    <source>
        <dbReference type="PROSITE" id="PS50893"/>
    </source>
</evidence>
<keyword evidence="5" id="KW-0046">Antibiotic resistance</keyword>
<evidence type="ECO:0000256" key="2">
    <source>
        <dbReference type="ARBA" id="ARBA00022448"/>
    </source>
</evidence>
<gene>
    <name evidence="7" type="ORF">GA0070213_108148</name>
</gene>
<dbReference type="InterPro" id="IPR027417">
    <property type="entry name" value="P-loop_NTPase"/>
</dbReference>
<sequence>MDDEAVRLAGLTRHYGPVRAVDGIDLSIARGSTVALLGPNGAGKTTTISILLGLAPADAGTVSLLGGTPAEAVRAGLVGAMLQGAGFVPGATVTDLVELARALYPHPLDADRILRLAGLTGLATRRVDRLSGGEAQRARFAFALAGQPDLLVLDEPTAALDVEGREAFWTAIRRYADDGHTVLFSTHHLHEADEYADRVVVLAAGRVVADGTPAQVRALAGARTVTFDLADGAVDGLEQLPAVRSVRVRGDRVVLITEDADATVLALAAGRGFRGLEVAAPGLEAAFRALTSTGTEH</sequence>
<dbReference type="SMART" id="SM00382">
    <property type="entry name" value="AAA"/>
    <property type="match status" value="1"/>
</dbReference>
<dbReference type="GO" id="GO:0016887">
    <property type="term" value="F:ATP hydrolysis activity"/>
    <property type="evidence" value="ECO:0007669"/>
    <property type="project" value="InterPro"/>
</dbReference>
<dbReference type="SUPFAM" id="SSF52540">
    <property type="entry name" value="P-loop containing nucleoside triphosphate hydrolases"/>
    <property type="match status" value="1"/>
</dbReference>
<accession>A0A1C5J2J8</accession>
<reference evidence="8" key="1">
    <citation type="submission" date="2016-06" db="EMBL/GenBank/DDBJ databases">
        <authorList>
            <person name="Varghese N."/>
            <person name="Submissions Spin"/>
        </authorList>
    </citation>
    <scope>NUCLEOTIDE SEQUENCE [LARGE SCALE GENOMIC DNA]</scope>
    <source>
        <strain evidence="8">DSM 45647</strain>
    </source>
</reference>
<keyword evidence="2" id="KW-0813">Transport</keyword>
<keyword evidence="8" id="KW-1185">Reference proteome</keyword>
<evidence type="ECO:0000256" key="1">
    <source>
        <dbReference type="ARBA" id="ARBA00004202"/>
    </source>
</evidence>
<evidence type="ECO:0000256" key="4">
    <source>
        <dbReference type="ARBA" id="ARBA00022840"/>
    </source>
</evidence>
<evidence type="ECO:0000313" key="7">
    <source>
        <dbReference type="EMBL" id="SCG64822.1"/>
    </source>
</evidence>
<dbReference type="AlphaFoldDB" id="A0A1C5J2J8"/>
<keyword evidence="3" id="KW-0547">Nucleotide-binding</keyword>
<dbReference type="Pfam" id="PF00005">
    <property type="entry name" value="ABC_tran"/>
    <property type="match status" value="1"/>
</dbReference>
<evidence type="ECO:0000256" key="5">
    <source>
        <dbReference type="ARBA" id="ARBA00023251"/>
    </source>
</evidence>
<dbReference type="GO" id="GO:0005886">
    <property type="term" value="C:plasma membrane"/>
    <property type="evidence" value="ECO:0007669"/>
    <property type="project" value="UniProtKB-SubCell"/>
</dbReference>
<dbReference type="GO" id="GO:0046677">
    <property type="term" value="P:response to antibiotic"/>
    <property type="evidence" value="ECO:0007669"/>
    <property type="project" value="UniProtKB-KW"/>
</dbReference>
<dbReference type="RefSeq" id="WP_091064909.1">
    <property type="nucleotide sequence ID" value="NZ_FMDM01000008.1"/>
</dbReference>
<keyword evidence="4 7" id="KW-0067">ATP-binding</keyword>
<proteinExistence type="predicted"/>
<dbReference type="Proteomes" id="UP000199360">
    <property type="component" value="Unassembled WGS sequence"/>
</dbReference>
<dbReference type="InterPro" id="IPR003593">
    <property type="entry name" value="AAA+_ATPase"/>
</dbReference>
<dbReference type="GO" id="GO:0005524">
    <property type="term" value="F:ATP binding"/>
    <property type="evidence" value="ECO:0007669"/>
    <property type="project" value="UniProtKB-KW"/>
</dbReference>
<dbReference type="OrthoDB" id="9804819at2"/>